<comment type="caution">
    <text evidence="11">The sequence shown here is derived from an EMBL/GenBank/DDBJ whole genome shotgun (WGS) entry which is preliminary data.</text>
</comment>
<name>A0ABP5Y929_9MICO</name>
<proteinExistence type="predicted"/>
<keyword evidence="2" id="KW-1003">Cell membrane</keyword>
<keyword evidence="12" id="KW-1185">Reference proteome</keyword>
<evidence type="ECO:0000313" key="11">
    <source>
        <dbReference type="EMBL" id="GAA2474075.1"/>
    </source>
</evidence>
<evidence type="ECO:0000256" key="2">
    <source>
        <dbReference type="ARBA" id="ARBA00022475"/>
    </source>
</evidence>
<evidence type="ECO:0000256" key="4">
    <source>
        <dbReference type="ARBA" id="ARBA00022679"/>
    </source>
</evidence>
<feature type="transmembrane region" description="Helical" evidence="9">
    <location>
        <begin position="301"/>
        <end position="317"/>
    </location>
</feature>
<keyword evidence="7 9" id="KW-0472">Membrane</keyword>
<feature type="transmembrane region" description="Helical" evidence="9">
    <location>
        <begin position="231"/>
        <end position="250"/>
    </location>
</feature>
<evidence type="ECO:0000256" key="8">
    <source>
        <dbReference type="SAM" id="MobiDB-lite"/>
    </source>
</evidence>
<evidence type="ECO:0000313" key="12">
    <source>
        <dbReference type="Proteomes" id="UP001500730"/>
    </source>
</evidence>
<reference evidence="12" key="1">
    <citation type="journal article" date="2019" name="Int. J. Syst. Evol. Microbiol.">
        <title>The Global Catalogue of Microorganisms (GCM) 10K type strain sequencing project: providing services to taxonomists for standard genome sequencing and annotation.</title>
        <authorList>
            <consortium name="The Broad Institute Genomics Platform"/>
            <consortium name="The Broad Institute Genome Sequencing Center for Infectious Disease"/>
            <person name="Wu L."/>
            <person name="Ma J."/>
        </authorList>
    </citation>
    <scope>NUCLEOTIDE SEQUENCE [LARGE SCALE GENOMIC DNA]</scope>
    <source>
        <strain evidence="12">JCM 16259</strain>
    </source>
</reference>
<feature type="transmembrane region" description="Helical" evidence="9">
    <location>
        <begin position="195"/>
        <end position="211"/>
    </location>
</feature>
<feature type="transmembrane region" description="Helical" evidence="9">
    <location>
        <begin position="455"/>
        <end position="472"/>
    </location>
</feature>
<feature type="transmembrane region" description="Helical" evidence="9">
    <location>
        <begin position="350"/>
        <end position="378"/>
    </location>
</feature>
<dbReference type="InterPro" id="IPR038731">
    <property type="entry name" value="RgtA/B/C-like"/>
</dbReference>
<keyword evidence="3" id="KW-0328">Glycosyltransferase</keyword>
<feature type="transmembrane region" description="Helical" evidence="9">
    <location>
        <begin position="270"/>
        <end position="289"/>
    </location>
</feature>
<evidence type="ECO:0000259" key="10">
    <source>
        <dbReference type="Pfam" id="PF13231"/>
    </source>
</evidence>
<evidence type="ECO:0000256" key="9">
    <source>
        <dbReference type="SAM" id="Phobius"/>
    </source>
</evidence>
<dbReference type="PANTHER" id="PTHR33908">
    <property type="entry name" value="MANNOSYLTRANSFERASE YKCB-RELATED"/>
    <property type="match status" value="1"/>
</dbReference>
<dbReference type="Proteomes" id="UP001500730">
    <property type="component" value="Unassembled WGS sequence"/>
</dbReference>
<keyword evidence="6 9" id="KW-1133">Transmembrane helix</keyword>
<feature type="transmembrane region" description="Helical" evidence="9">
    <location>
        <begin position="484"/>
        <end position="503"/>
    </location>
</feature>
<organism evidence="11 12">
    <name type="scientific">Terrabacter carboxydivorans</name>
    <dbReference type="NCBI Taxonomy" id="619730"/>
    <lineage>
        <taxon>Bacteria</taxon>
        <taxon>Bacillati</taxon>
        <taxon>Actinomycetota</taxon>
        <taxon>Actinomycetes</taxon>
        <taxon>Micrococcales</taxon>
        <taxon>Intrasporangiaceae</taxon>
        <taxon>Terrabacter</taxon>
    </lineage>
</organism>
<keyword evidence="4" id="KW-0808">Transferase</keyword>
<dbReference type="InterPro" id="IPR050297">
    <property type="entry name" value="LipidA_mod_glycosyltrf_83"/>
</dbReference>
<feature type="transmembrane region" description="Helical" evidence="9">
    <location>
        <begin position="124"/>
        <end position="143"/>
    </location>
</feature>
<feature type="domain" description="Glycosyltransferase RgtA/B/C/D-like" evidence="10">
    <location>
        <begin position="84"/>
        <end position="212"/>
    </location>
</feature>
<dbReference type="Pfam" id="PF13231">
    <property type="entry name" value="PMT_2"/>
    <property type="match status" value="1"/>
</dbReference>
<evidence type="ECO:0000256" key="7">
    <source>
        <dbReference type="ARBA" id="ARBA00023136"/>
    </source>
</evidence>
<evidence type="ECO:0000256" key="1">
    <source>
        <dbReference type="ARBA" id="ARBA00004651"/>
    </source>
</evidence>
<feature type="transmembrane region" description="Helical" evidence="9">
    <location>
        <begin position="20"/>
        <end position="39"/>
    </location>
</feature>
<evidence type="ECO:0000256" key="5">
    <source>
        <dbReference type="ARBA" id="ARBA00022692"/>
    </source>
</evidence>
<comment type="subcellular location">
    <subcellularLocation>
        <location evidence="1">Cell membrane</location>
        <topology evidence="1">Multi-pass membrane protein</topology>
    </subcellularLocation>
</comment>
<feature type="transmembrane region" description="Helical" evidence="9">
    <location>
        <begin position="427"/>
        <end position="449"/>
    </location>
</feature>
<dbReference type="EMBL" id="BAAARE010000003">
    <property type="protein sequence ID" value="GAA2474075.1"/>
    <property type="molecule type" value="Genomic_DNA"/>
</dbReference>
<evidence type="ECO:0000256" key="6">
    <source>
        <dbReference type="ARBA" id="ARBA00022989"/>
    </source>
</evidence>
<accession>A0ABP5Y929</accession>
<sequence length="611" mass="65890">MRRPAREVFVVASASARERWVALACSFAIAATYVLIAGLDGALGVPRNDDWGYYRTAFDALHQGWFAPDPFTRTMLVGQILLAQPVIAVFGASIVPLQLFGAVFSAIGLWACYLVVRHFLEVRWAVFSVACLALGPIYGSLGPTFMSDGPSFALQALTLLAGLRALTARRRPLAWLAASLTLALAAFSVREYAVASAIAVLACFLLSRRLLQRNPTPGPEAVRVRRERIGAVGMGLVWLLCAGALYVWRAQLSGPGAAPDLHWTAPAHNTVRVVFTCALLVAPAVMLFWRWPHTPWTWRRWVALAVALVLVVPRAVFSPNPILTGNYVSASGAYPQTLYGGQPALIARPVWVAILVLTSAATLTVVAGILEAVLAWVVRRTQGRTNRPGRPAPTAPAIPTTTPTTPTASVDPEAKQPAYALWVREPALVLALAYSAATLVTVLGVSLLVPWVGDRYLFPVVPYLAAAVVWLARRTMPTRMPRSSHVVGALGLVGLAVLGAFQVDAAATFDGAKWQMGQALTRAGHQPQTVDAGLEWFGYHQPTAILNHFAPYRGHAFWVGLFDNARVCVQVTRAAPSRTRATAPLPLMSLRAEGLLGSRFLLDARPAHLRC</sequence>
<protein>
    <recommendedName>
        <fullName evidence="10">Glycosyltransferase RgtA/B/C/D-like domain-containing protein</fullName>
    </recommendedName>
</protein>
<dbReference type="PANTHER" id="PTHR33908:SF11">
    <property type="entry name" value="MEMBRANE PROTEIN"/>
    <property type="match status" value="1"/>
</dbReference>
<feature type="region of interest" description="Disordered" evidence="8">
    <location>
        <begin position="384"/>
        <end position="412"/>
    </location>
</feature>
<keyword evidence="5 9" id="KW-0812">Transmembrane</keyword>
<feature type="transmembrane region" description="Helical" evidence="9">
    <location>
        <begin position="86"/>
        <end position="112"/>
    </location>
</feature>
<feature type="compositionally biased region" description="Low complexity" evidence="8">
    <location>
        <begin position="397"/>
        <end position="408"/>
    </location>
</feature>
<evidence type="ECO:0000256" key="3">
    <source>
        <dbReference type="ARBA" id="ARBA00022676"/>
    </source>
</evidence>
<gene>
    <name evidence="11" type="ORF">GCM10009858_09330</name>
</gene>